<sequence length="104" mass="12112">MTTQEDRLAALEQKVADIELERLYEKNKTSQSPSSDQLYDARQVNHRLTMLLGIASGQEHHIKVMEQDISEIRQELSEIKQDVKTLHTKFDRLEKLLLDRLPPS</sequence>
<evidence type="ECO:0000256" key="1">
    <source>
        <dbReference type="SAM" id="Coils"/>
    </source>
</evidence>
<keyword evidence="3" id="KW-1185">Reference proteome</keyword>
<proteinExistence type="predicted"/>
<dbReference type="EMBL" id="BKZW01000001">
    <property type="protein sequence ID" value="GER86694.1"/>
    <property type="molecule type" value="Genomic_DNA"/>
</dbReference>
<comment type="caution">
    <text evidence="2">The sequence shown here is derived from an EMBL/GenBank/DDBJ whole genome shotgun (WGS) entry which is preliminary data.</text>
</comment>
<reference evidence="2 3" key="1">
    <citation type="submission" date="2019-10" db="EMBL/GenBank/DDBJ databases">
        <title>Dictyobacter vulcani sp. nov., within the class Ktedonobacteria, isolated from soil of volcanic Mt. Zao.</title>
        <authorList>
            <person name="Zheng Y."/>
            <person name="Wang C.M."/>
            <person name="Sakai Y."/>
            <person name="Abe K."/>
            <person name="Yokota A."/>
            <person name="Yabe S."/>
        </authorList>
    </citation>
    <scope>NUCLEOTIDE SEQUENCE [LARGE SCALE GENOMIC DNA]</scope>
    <source>
        <strain evidence="2 3">W12</strain>
    </source>
</reference>
<gene>
    <name evidence="2" type="ORF">KDW_08560</name>
</gene>
<keyword evidence="1" id="KW-0175">Coiled coil</keyword>
<accession>A0A5J4KCS2</accession>
<protein>
    <submittedName>
        <fullName evidence="2">Uncharacterized protein</fullName>
    </submittedName>
</protein>
<evidence type="ECO:0000313" key="2">
    <source>
        <dbReference type="EMBL" id="GER86694.1"/>
    </source>
</evidence>
<organism evidence="2 3">
    <name type="scientific">Dictyobacter vulcani</name>
    <dbReference type="NCBI Taxonomy" id="2607529"/>
    <lineage>
        <taxon>Bacteria</taxon>
        <taxon>Bacillati</taxon>
        <taxon>Chloroflexota</taxon>
        <taxon>Ktedonobacteria</taxon>
        <taxon>Ktedonobacterales</taxon>
        <taxon>Dictyobacteraceae</taxon>
        <taxon>Dictyobacter</taxon>
    </lineage>
</organism>
<name>A0A5J4KCS2_9CHLR</name>
<dbReference type="AlphaFoldDB" id="A0A5J4KCS2"/>
<evidence type="ECO:0000313" key="3">
    <source>
        <dbReference type="Proteomes" id="UP000326912"/>
    </source>
</evidence>
<dbReference type="Proteomes" id="UP000326912">
    <property type="component" value="Unassembled WGS sequence"/>
</dbReference>
<feature type="coiled-coil region" evidence="1">
    <location>
        <begin position="62"/>
        <end position="96"/>
    </location>
</feature>
<dbReference type="RefSeq" id="WP_151754787.1">
    <property type="nucleotide sequence ID" value="NZ_BKZW01000001.1"/>
</dbReference>